<evidence type="ECO:0000313" key="9">
    <source>
        <dbReference type="EMBL" id="GHD47625.1"/>
    </source>
</evidence>
<comment type="caution">
    <text evidence="9">The sequence shown here is derived from an EMBL/GenBank/DDBJ whole genome shotgun (WGS) entry which is preliminary data.</text>
</comment>
<evidence type="ECO:0000256" key="5">
    <source>
        <dbReference type="ARBA" id="ARBA00023163"/>
    </source>
</evidence>
<dbReference type="InterPro" id="IPR035926">
    <property type="entry name" value="NusB-like_sf"/>
</dbReference>
<dbReference type="GO" id="GO:0031564">
    <property type="term" value="P:transcription antitermination"/>
    <property type="evidence" value="ECO:0007669"/>
    <property type="project" value="UniProtKB-KW"/>
</dbReference>
<dbReference type="Proteomes" id="UP000630353">
    <property type="component" value="Unassembled WGS sequence"/>
</dbReference>
<evidence type="ECO:0000256" key="3">
    <source>
        <dbReference type="ARBA" id="ARBA00022884"/>
    </source>
</evidence>
<dbReference type="GO" id="GO:0006353">
    <property type="term" value="P:DNA-templated transcription termination"/>
    <property type="evidence" value="ECO:0007669"/>
    <property type="project" value="UniProtKB-UniRule"/>
</dbReference>
<feature type="domain" description="NusB/RsmB/TIM44" evidence="8">
    <location>
        <begin position="26"/>
        <end position="160"/>
    </location>
</feature>
<evidence type="ECO:0000256" key="4">
    <source>
        <dbReference type="ARBA" id="ARBA00023015"/>
    </source>
</evidence>
<dbReference type="Gene3D" id="1.10.940.10">
    <property type="entry name" value="NusB-like"/>
    <property type="match status" value="1"/>
</dbReference>
<keyword evidence="2 6" id="KW-0889">Transcription antitermination</keyword>
<comment type="similarity">
    <text evidence="1 6">Belongs to the NusB family.</text>
</comment>
<keyword evidence="10" id="KW-1185">Reference proteome</keyword>
<sequence length="177" mass="18814">MTDGSSKSGPKPRSVPKRARSAPRTTARLAAAQALYEMEVAGKSGHEVVPEFVASRFAGLIEGGDMAPADPRFFERLVLGVAGEVPTLDRMLADCLQPEGHLERLEIVLRAILRLGAYELLAVAEVPARVAISEYVDLAHAFFAGREPALVNGVLDKIARVVREDEIAGPGRGGASS</sequence>
<gene>
    <name evidence="6 9" type="primary">nusB</name>
    <name evidence="9" type="ORF">GCM10017083_18220</name>
</gene>
<dbReference type="PANTHER" id="PTHR11078">
    <property type="entry name" value="N UTILIZATION SUBSTANCE PROTEIN B-RELATED"/>
    <property type="match status" value="1"/>
</dbReference>
<dbReference type="NCBIfam" id="TIGR01951">
    <property type="entry name" value="nusB"/>
    <property type="match status" value="1"/>
</dbReference>
<proteinExistence type="inferred from homology"/>
<evidence type="ECO:0000313" key="10">
    <source>
        <dbReference type="Proteomes" id="UP000630353"/>
    </source>
</evidence>
<dbReference type="Pfam" id="PF01029">
    <property type="entry name" value="NusB"/>
    <property type="match status" value="1"/>
</dbReference>
<dbReference type="HAMAP" id="MF_00073">
    <property type="entry name" value="NusB"/>
    <property type="match status" value="1"/>
</dbReference>
<keyword evidence="5 6" id="KW-0804">Transcription</keyword>
<accession>A0A918XQM8</accession>
<protein>
    <recommendedName>
        <fullName evidence="6">Transcription antitermination protein NusB</fullName>
    </recommendedName>
    <alternativeName>
        <fullName evidence="6">Antitermination factor NusB</fullName>
    </alternativeName>
</protein>
<organism evidence="9 10">
    <name type="scientific">Thalassobaculum fulvum</name>
    <dbReference type="NCBI Taxonomy" id="1633335"/>
    <lineage>
        <taxon>Bacteria</taxon>
        <taxon>Pseudomonadati</taxon>
        <taxon>Pseudomonadota</taxon>
        <taxon>Alphaproteobacteria</taxon>
        <taxon>Rhodospirillales</taxon>
        <taxon>Thalassobaculaceae</taxon>
        <taxon>Thalassobaculum</taxon>
    </lineage>
</organism>
<reference evidence="9" key="1">
    <citation type="journal article" date="2014" name="Int. J. Syst. Evol. Microbiol.">
        <title>Complete genome sequence of Corynebacterium casei LMG S-19264T (=DSM 44701T), isolated from a smear-ripened cheese.</title>
        <authorList>
            <consortium name="US DOE Joint Genome Institute (JGI-PGF)"/>
            <person name="Walter F."/>
            <person name="Albersmeier A."/>
            <person name="Kalinowski J."/>
            <person name="Ruckert C."/>
        </authorList>
    </citation>
    <scope>NUCLEOTIDE SEQUENCE</scope>
    <source>
        <strain evidence="9">KCTC 42651</strain>
    </source>
</reference>
<reference evidence="9" key="2">
    <citation type="submission" date="2020-09" db="EMBL/GenBank/DDBJ databases">
        <authorList>
            <person name="Sun Q."/>
            <person name="Kim S."/>
        </authorList>
    </citation>
    <scope>NUCLEOTIDE SEQUENCE</scope>
    <source>
        <strain evidence="9">KCTC 42651</strain>
    </source>
</reference>
<evidence type="ECO:0000256" key="7">
    <source>
        <dbReference type="SAM" id="MobiDB-lite"/>
    </source>
</evidence>
<comment type="function">
    <text evidence="6">Involved in transcription antitermination. Required for transcription of ribosomal RNA (rRNA) genes. Binds specifically to the boxA antiterminator sequence of the ribosomal RNA (rrn) operons.</text>
</comment>
<dbReference type="AlphaFoldDB" id="A0A918XQM8"/>
<dbReference type="GO" id="GO:0003723">
    <property type="term" value="F:RNA binding"/>
    <property type="evidence" value="ECO:0007669"/>
    <property type="project" value="UniProtKB-UniRule"/>
</dbReference>
<dbReference type="InterPro" id="IPR011605">
    <property type="entry name" value="NusB_fam"/>
</dbReference>
<dbReference type="GO" id="GO:0005829">
    <property type="term" value="C:cytosol"/>
    <property type="evidence" value="ECO:0007669"/>
    <property type="project" value="TreeGrafter"/>
</dbReference>
<name>A0A918XQM8_9PROT</name>
<dbReference type="InterPro" id="IPR006027">
    <property type="entry name" value="NusB_RsmB_TIM44"/>
</dbReference>
<dbReference type="EMBL" id="BMZS01000003">
    <property type="protein sequence ID" value="GHD47625.1"/>
    <property type="molecule type" value="Genomic_DNA"/>
</dbReference>
<dbReference type="PANTHER" id="PTHR11078:SF3">
    <property type="entry name" value="ANTITERMINATION NUSB DOMAIN-CONTAINING PROTEIN"/>
    <property type="match status" value="1"/>
</dbReference>
<evidence type="ECO:0000256" key="6">
    <source>
        <dbReference type="HAMAP-Rule" id="MF_00073"/>
    </source>
</evidence>
<evidence type="ECO:0000259" key="8">
    <source>
        <dbReference type="Pfam" id="PF01029"/>
    </source>
</evidence>
<evidence type="ECO:0000256" key="2">
    <source>
        <dbReference type="ARBA" id="ARBA00022814"/>
    </source>
</evidence>
<feature type="region of interest" description="Disordered" evidence="7">
    <location>
        <begin position="1"/>
        <end position="24"/>
    </location>
</feature>
<dbReference type="SUPFAM" id="SSF48013">
    <property type="entry name" value="NusB-like"/>
    <property type="match status" value="1"/>
</dbReference>
<keyword evidence="4 6" id="KW-0805">Transcription regulation</keyword>
<evidence type="ECO:0000256" key="1">
    <source>
        <dbReference type="ARBA" id="ARBA00005952"/>
    </source>
</evidence>
<keyword evidence="3 6" id="KW-0694">RNA-binding</keyword>